<sequence length="366" mass="40783">MRVVLSGGGTGGHIYPALALQKQIKEKYPDAEFLYIGIARGLEAKIVPEVGLRFETITIQGLKRSFSWDNMKLFSMMHKAIKDSKRLIREFNPDVVIGTGGYVCAPVLYAASRLHIPTVIHEQNSVAGITNKFLSRFVNKIGIAFERVKKDFGKNQYKVVMTGNPRAQEVAKVNTQADLEAFGLQNGKRTVLIFGGSGGAQKINQTLEQLIPKFVTRDYQVLIASGARYYEEFKNAFSDFNEWKNVQVVDYIANMPELFNTIDLVVCRSGATTLTELTALGTPSILIPSPNVTENHQEYNARSLTDHQAAEMIVEDDLTSERLLETIDRLMADDTLRQEMSVQSKKLGYPNAGDLLIDVIESVLKS</sequence>
<gene>
    <name evidence="10" type="primary">murG</name>
    <name evidence="13" type="ORF">SAMN04487984_0770</name>
</gene>
<dbReference type="Proteomes" id="UP000243884">
    <property type="component" value="Unassembled WGS sequence"/>
</dbReference>
<dbReference type="InterPro" id="IPR006009">
    <property type="entry name" value="GlcNAc_MurG"/>
</dbReference>
<feature type="binding site" evidence="10">
    <location>
        <position position="197"/>
    </location>
    <ligand>
        <name>UDP-N-acetyl-alpha-D-glucosamine</name>
        <dbReference type="ChEBI" id="CHEBI:57705"/>
    </ligand>
</feature>
<feature type="binding site" evidence="10">
    <location>
        <position position="252"/>
    </location>
    <ligand>
        <name>UDP-N-acetyl-alpha-D-glucosamine</name>
        <dbReference type="ChEBI" id="CHEBI:57705"/>
    </ligand>
</feature>
<dbReference type="Gene3D" id="3.40.50.2000">
    <property type="entry name" value="Glycogen Phosphorylase B"/>
    <property type="match status" value="2"/>
</dbReference>
<dbReference type="STRING" id="371602.SAMN04487984_0770"/>
<protein>
    <recommendedName>
        <fullName evidence="10">UDP-N-acetylglucosamine--N-acetylmuramyl-(pentapeptide) pyrophosphoryl-undecaprenol N-acetylglucosamine transferase</fullName>
        <ecNumber evidence="10">2.4.1.227</ecNumber>
    </recommendedName>
    <alternativeName>
        <fullName evidence="10">Undecaprenyl-PP-MurNAc-pentapeptide-UDPGlcNAc GlcNAc transferase</fullName>
    </alternativeName>
</protein>
<keyword evidence="5 10" id="KW-0133">Cell shape</keyword>
<evidence type="ECO:0000256" key="7">
    <source>
        <dbReference type="ARBA" id="ARBA00023136"/>
    </source>
</evidence>
<dbReference type="AlphaFoldDB" id="A0A1W1YKT0"/>
<dbReference type="GO" id="GO:0005975">
    <property type="term" value="P:carbohydrate metabolic process"/>
    <property type="evidence" value="ECO:0007669"/>
    <property type="project" value="InterPro"/>
</dbReference>
<comment type="pathway">
    <text evidence="10">Cell wall biogenesis; peptidoglycan biosynthesis.</text>
</comment>
<comment type="caution">
    <text evidence="10">Lacks conserved residue(s) required for the propagation of feature annotation.</text>
</comment>
<keyword evidence="7 10" id="KW-0472">Membrane</keyword>
<dbReference type="UniPathway" id="UPA00219"/>
<dbReference type="EC" id="2.4.1.227" evidence="10"/>
<dbReference type="PANTHER" id="PTHR21015:SF22">
    <property type="entry name" value="GLYCOSYLTRANSFERASE"/>
    <property type="match status" value="1"/>
</dbReference>
<dbReference type="GO" id="GO:0071555">
    <property type="term" value="P:cell wall organization"/>
    <property type="evidence" value="ECO:0007669"/>
    <property type="project" value="UniProtKB-KW"/>
</dbReference>
<keyword evidence="3 10" id="KW-0328">Glycosyltransferase</keyword>
<comment type="similarity">
    <text evidence="10">Belongs to the glycosyltransferase 28 family. MurG subfamily.</text>
</comment>
<comment type="catalytic activity">
    <reaction evidence="10">
        <text>Mur2Ac(oyl-L-Ala-gamma-D-Glu-L-Lys-D-Ala-D-Ala)-di-trans,octa-cis-undecaprenyl diphosphate + UDP-N-acetyl-alpha-D-glucosamine = beta-D-GlcNAc-(1-&gt;4)-Mur2Ac(oyl-L-Ala-gamma-D-Glu-L-Lys-D-Ala-D-Ala)-di-trans,octa-cis-undecaprenyl diphosphate + UDP + H(+)</text>
        <dbReference type="Rhea" id="RHEA:23192"/>
        <dbReference type="ChEBI" id="CHEBI:15378"/>
        <dbReference type="ChEBI" id="CHEBI:57705"/>
        <dbReference type="ChEBI" id="CHEBI:58223"/>
        <dbReference type="ChEBI" id="CHEBI:60032"/>
        <dbReference type="ChEBI" id="CHEBI:60033"/>
        <dbReference type="EC" id="2.4.1.227"/>
    </reaction>
</comment>
<evidence type="ECO:0000313" key="14">
    <source>
        <dbReference type="Proteomes" id="UP000243884"/>
    </source>
</evidence>
<evidence type="ECO:0000256" key="8">
    <source>
        <dbReference type="ARBA" id="ARBA00023306"/>
    </source>
</evidence>
<keyword evidence="4 10" id="KW-0808">Transferase</keyword>
<name>A0A1W1YKT0_9LACT</name>
<accession>A0A1W1YKT0</accession>
<dbReference type="GO" id="GO:0005886">
    <property type="term" value="C:plasma membrane"/>
    <property type="evidence" value="ECO:0007669"/>
    <property type="project" value="UniProtKB-SubCell"/>
</dbReference>
<evidence type="ECO:0000259" key="12">
    <source>
        <dbReference type="Pfam" id="PF04101"/>
    </source>
</evidence>
<dbReference type="GO" id="GO:0050511">
    <property type="term" value="F:undecaprenyldiphospho-muramoylpentapeptide beta-N-acetylglucosaminyltransferase activity"/>
    <property type="evidence" value="ECO:0007669"/>
    <property type="project" value="UniProtKB-UniRule"/>
</dbReference>
<reference evidence="14" key="1">
    <citation type="submission" date="2017-04" db="EMBL/GenBank/DDBJ databases">
        <authorList>
            <person name="Varghese N."/>
            <person name="Submissions S."/>
        </authorList>
    </citation>
    <scope>NUCLEOTIDE SEQUENCE [LARGE SCALE GENOMIC DNA]</scope>
    <source>
        <strain evidence="14">DSM 21500</strain>
    </source>
</reference>
<feature type="binding site" evidence="10">
    <location>
        <position position="297"/>
    </location>
    <ligand>
        <name>UDP-N-acetyl-alpha-D-glucosamine</name>
        <dbReference type="ChEBI" id="CHEBI:57705"/>
    </ligand>
</feature>
<evidence type="ECO:0000256" key="1">
    <source>
        <dbReference type="ARBA" id="ARBA00022475"/>
    </source>
</evidence>
<dbReference type="NCBIfam" id="TIGR01133">
    <property type="entry name" value="murG"/>
    <property type="match status" value="1"/>
</dbReference>
<keyword evidence="14" id="KW-1185">Reference proteome</keyword>
<comment type="function">
    <text evidence="10">Cell wall formation. Catalyzes the transfer of a GlcNAc subunit on undecaprenyl-pyrophosphoryl-MurNAc-pentapeptide (lipid intermediate I) to form undecaprenyl-pyrophosphoryl-MurNAc-(pentapeptide)GlcNAc (lipid intermediate II).</text>
</comment>
<feature type="binding site" evidence="10">
    <location>
        <position position="124"/>
    </location>
    <ligand>
        <name>UDP-N-acetyl-alpha-D-glucosamine</name>
        <dbReference type="ChEBI" id="CHEBI:57705"/>
    </ligand>
</feature>
<keyword evidence="2 10" id="KW-0132">Cell division</keyword>
<dbReference type="Pfam" id="PF04101">
    <property type="entry name" value="Glyco_tran_28_C"/>
    <property type="match status" value="1"/>
</dbReference>
<dbReference type="GO" id="GO:0009252">
    <property type="term" value="P:peptidoglycan biosynthetic process"/>
    <property type="evidence" value="ECO:0007669"/>
    <property type="project" value="UniProtKB-UniRule"/>
</dbReference>
<keyword evidence="1 10" id="KW-1003">Cell membrane</keyword>
<feature type="domain" description="Glycosyltransferase family 28 N-terminal" evidence="11">
    <location>
        <begin position="3"/>
        <end position="142"/>
    </location>
</feature>
<dbReference type="CDD" id="cd03785">
    <property type="entry name" value="GT28_MurG"/>
    <property type="match status" value="1"/>
</dbReference>
<dbReference type="EMBL" id="FWXK01000003">
    <property type="protein sequence ID" value="SMC36736.1"/>
    <property type="molecule type" value="Genomic_DNA"/>
</dbReference>
<dbReference type="PANTHER" id="PTHR21015">
    <property type="entry name" value="UDP-N-ACETYLGLUCOSAMINE--N-ACETYLMURAMYL-(PENTAPEPTIDE) PYROPHOSPHORYL-UNDECAPRENOL N-ACETYLGLUCOSAMINE TRANSFERASE 1"/>
    <property type="match status" value="1"/>
</dbReference>
<dbReference type="GO" id="GO:0051301">
    <property type="term" value="P:cell division"/>
    <property type="evidence" value="ECO:0007669"/>
    <property type="project" value="UniProtKB-KW"/>
</dbReference>
<evidence type="ECO:0000256" key="5">
    <source>
        <dbReference type="ARBA" id="ARBA00022960"/>
    </source>
</evidence>
<comment type="subcellular location">
    <subcellularLocation>
        <location evidence="10">Cell membrane</location>
        <topology evidence="10">Peripheral membrane protein</topology>
        <orientation evidence="10">Cytoplasmic side</orientation>
    </subcellularLocation>
</comment>
<dbReference type="SUPFAM" id="SSF53756">
    <property type="entry name" value="UDP-Glycosyltransferase/glycogen phosphorylase"/>
    <property type="match status" value="1"/>
</dbReference>
<evidence type="ECO:0000256" key="6">
    <source>
        <dbReference type="ARBA" id="ARBA00022984"/>
    </source>
</evidence>
<feature type="binding site" evidence="10">
    <location>
        <begin position="10"/>
        <end position="12"/>
    </location>
    <ligand>
        <name>UDP-N-acetyl-alpha-D-glucosamine</name>
        <dbReference type="ChEBI" id="CHEBI:57705"/>
    </ligand>
</feature>
<evidence type="ECO:0000256" key="2">
    <source>
        <dbReference type="ARBA" id="ARBA00022618"/>
    </source>
</evidence>
<evidence type="ECO:0000256" key="3">
    <source>
        <dbReference type="ARBA" id="ARBA00022676"/>
    </source>
</evidence>
<evidence type="ECO:0000256" key="4">
    <source>
        <dbReference type="ARBA" id="ARBA00022679"/>
    </source>
</evidence>
<dbReference type="HAMAP" id="MF_00033">
    <property type="entry name" value="MurG"/>
    <property type="match status" value="1"/>
</dbReference>
<feature type="domain" description="Glycosyl transferase family 28 C-terminal" evidence="12">
    <location>
        <begin position="190"/>
        <end position="348"/>
    </location>
</feature>
<proteinExistence type="inferred from homology"/>
<evidence type="ECO:0000256" key="10">
    <source>
        <dbReference type="HAMAP-Rule" id="MF_00033"/>
    </source>
</evidence>
<keyword evidence="8 10" id="KW-0131">Cell cycle</keyword>
<dbReference type="RefSeq" id="WP_084098761.1">
    <property type="nucleotide sequence ID" value="NZ_FWXK01000003.1"/>
</dbReference>
<dbReference type="OrthoDB" id="9808936at2"/>
<dbReference type="InterPro" id="IPR007235">
    <property type="entry name" value="Glyco_trans_28_C"/>
</dbReference>
<evidence type="ECO:0000259" key="11">
    <source>
        <dbReference type="Pfam" id="PF03033"/>
    </source>
</evidence>
<dbReference type="Pfam" id="PF03033">
    <property type="entry name" value="Glyco_transf_28"/>
    <property type="match status" value="1"/>
</dbReference>
<organism evidence="13 14">
    <name type="scientific">Aerococcus suis</name>
    <dbReference type="NCBI Taxonomy" id="371602"/>
    <lineage>
        <taxon>Bacteria</taxon>
        <taxon>Bacillati</taxon>
        <taxon>Bacillota</taxon>
        <taxon>Bacilli</taxon>
        <taxon>Lactobacillales</taxon>
        <taxon>Aerococcaceae</taxon>
        <taxon>Aerococcus</taxon>
    </lineage>
</organism>
<keyword evidence="6 10" id="KW-0573">Peptidoglycan synthesis</keyword>
<keyword evidence="9 10" id="KW-0961">Cell wall biogenesis/degradation</keyword>
<evidence type="ECO:0000313" key="13">
    <source>
        <dbReference type="EMBL" id="SMC36736.1"/>
    </source>
</evidence>
<evidence type="ECO:0000256" key="9">
    <source>
        <dbReference type="ARBA" id="ARBA00023316"/>
    </source>
</evidence>
<dbReference type="GO" id="GO:0008360">
    <property type="term" value="P:regulation of cell shape"/>
    <property type="evidence" value="ECO:0007669"/>
    <property type="project" value="UniProtKB-KW"/>
</dbReference>
<dbReference type="InterPro" id="IPR004276">
    <property type="entry name" value="GlycoTrans_28_N"/>
</dbReference>